<name>A0A517DUX0_9FIRM</name>
<dbReference type="EC" id="3.2.2.24" evidence="2"/>
<evidence type="ECO:0000313" key="3">
    <source>
        <dbReference type="Proteomes" id="UP000320776"/>
    </source>
</evidence>
<keyword evidence="2" id="KW-0378">Hydrolase</keyword>
<dbReference type="GO" id="GO:0046872">
    <property type="term" value="F:metal ion binding"/>
    <property type="evidence" value="ECO:0007669"/>
    <property type="project" value="UniProtKB-KW"/>
</dbReference>
<proteinExistence type="predicted"/>
<keyword evidence="1" id="KW-0460">Magnesium</keyword>
<keyword evidence="1" id="KW-0479">Metal-binding</keyword>
<comment type="cofactor">
    <cofactor evidence="1">
        <name>Mg(2+)</name>
        <dbReference type="ChEBI" id="CHEBI:18420"/>
    </cofactor>
    <text evidence="1">Binds 2 magnesium ions per subunit.</text>
</comment>
<protein>
    <submittedName>
        <fullName evidence="2">ADP-ribosyl-[dinitrogen reductase] glycohydrolase</fullName>
        <ecNumber evidence="2">3.2.2.24</ecNumber>
    </submittedName>
</protein>
<keyword evidence="2" id="KW-0326">Glycosidase</keyword>
<dbReference type="AlphaFoldDB" id="A0A517DUX0"/>
<dbReference type="InterPro" id="IPR036705">
    <property type="entry name" value="Ribosyl_crysJ1_sf"/>
</dbReference>
<evidence type="ECO:0000256" key="1">
    <source>
        <dbReference type="PIRSR" id="PIRSR605502-1"/>
    </source>
</evidence>
<dbReference type="InterPro" id="IPR005502">
    <property type="entry name" value="Ribosyl_crysJ1"/>
</dbReference>
<sequence>MIMLDRAYGCLIGAAIGDAMGMPASFMTPQQIEKSYGRISGFNKPSAAQVAHGMLSEGAITDDTEESLIIASVLIEHAGFSRALFVAKMKEWAVNNNMLASTVIGPSTRRFLTAITTGADYLEAAKIGDTNGGAMRVAPIGIYYQGDIQQAVRAACESALVSHGSKPGVSSTCAVAAAVACAMAGDRNITEVMEAALYGARFGEEQGYDIPAPSVEARIRLAIETVDRHAGKSLTAVGNLLYRLLGAGMKSYESIPLSLGVFYAGQGQFAESLLTIINIGDDADTNGAIVGALCGAFGGAAAINAEWKEHIQAVNNIDLTQLAAQLIRRA</sequence>
<dbReference type="InterPro" id="IPR050792">
    <property type="entry name" value="ADP-ribosylglycohydrolase"/>
</dbReference>
<dbReference type="PANTHER" id="PTHR16222:SF12">
    <property type="entry name" value="ADP-RIBOSYLGLYCOHYDROLASE-RELATED"/>
    <property type="match status" value="1"/>
</dbReference>
<dbReference type="Gene3D" id="1.10.4080.10">
    <property type="entry name" value="ADP-ribosylation/Crystallin J1"/>
    <property type="match status" value="1"/>
</dbReference>
<keyword evidence="3" id="KW-1185">Reference proteome</keyword>
<organism evidence="2 3">
    <name type="scientific">Sporomusa termitida</name>
    <dbReference type="NCBI Taxonomy" id="2377"/>
    <lineage>
        <taxon>Bacteria</taxon>
        <taxon>Bacillati</taxon>
        <taxon>Bacillota</taxon>
        <taxon>Negativicutes</taxon>
        <taxon>Selenomonadales</taxon>
        <taxon>Sporomusaceae</taxon>
        <taxon>Sporomusa</taxon>
    </lineage>
</organism>
<accession>A0A517DUX0</accession>
<feature type="binding site" evidence="1">
    <location>
        <position position="285"/>
    </location>
    <ligand>
        <name>Mg(2+)</name>
        <dbReference type="ChEBI" id="CHEBI:18420"/>
        <label>1</label>
    </ligand>
</feature>
<feature type="binding site" evidence="1">
    <location>
        <position position="63"/>
    </location>
    <ligand>
        <name>Mg(2+)</name>
        <dbReference type="ChEBI" id="CHEBI:18420"/>
        <label>1</label>
    </ligand>
</feature>
<feature type="binding site" evidence="1">
    <location>
        <position position="284"/>
    </location>
    <ligand>
        <name>Mg(2+)</name>
        <dbReference type="ChEBI" id="CHEBI:18420"/>
        <label>1</label>
    </ligand>
</feature>
<dbReference type="PANTHER" id="PTHR16222">
    <property type="entry name" value="ADP-RIBOSYLGLYCOHYDROLASE"/>
    <property type="match status" value="1"/>
</dbReference>
<feature type="binding site" evidence="1">
    <location>
        <position position="62"/>
    </location>
    <ligand>
        <name>Mg(2+)</name>
        <dbReference type="ChEBI" id="CHEBI:18420"/>
        <label>1</label>
    </ligand>
</feature>
<dbReference type="Pfam" id="PF03747">
    <property type="entry name" value="ADP_ribosyl_GH"/>
    <property type="match status" value="1"/>
</dbReference>
<dbReference type="Proteomes" id="UP000320776">
    <property type="component" value="Chromosome"/>
</dbReference>
<feature type="binding site" evidence="1">
    <location>
        <position position="61"/>
    </location>
    <ligand>
        <name>Mg(2+)</name>
        <dbReference type="ChEBI" id="CHEBI:18420"/>
        <label>1</label>
    </ligand>
</feature>
<dbReference type="SUPFAM" id="SSF101478">
    <property type="entry name" value="ADP-ribosylglycohydrolase"/>
    <property type="match status" value="1"/>
</dbReference>
<gene>
    <name evidence="2" type="primary">draG</name>
    <name evidence="2" type="ORF">SPTER_25260</name>
</gene>
<dbReference type="KEGG" id="sted:SPTER_25260"/>
<dbReference type="EMBL" id="CP036259">
    <property type="protein sequence ID" value="QDR81153.1"/>
    <property type="molecule type" value="Genomic_DNA"/>
</dbReference>
<feature type="binding site" evidence="1">
    <location>
        <position position="282"/>
    </location>
    <ligand>
        <name>Mg(2+)</name>
        <dbReference type="ChEBI" id="CHEBI:18420"/>
        <label>1</label>
    </ligand>
</feature>
<evidence type="ECO:0000313" key="2">
    <source>
        <dbReference type="EMBL" id="QDR81153.1"/>
    </source>
</evidence>
<reference evidence="2 3" key="1">
    <citation type="submission" date="2019-02" db="EMBL/GenBank/DDBJ databases">
        <title>Closed genome of Sporomusa termitida DSM 4440.</title>
        <authorList>
            <person name="Poehlein A."/>
            <person name="Daniel R."/>
        </authorList>
    </citation>
    <scope>NUCLEOTIDE SEQUENCE [LARGE SCALE GENOMIC DNA]</scope>
    <source>
        <strain evidence="2 3">DSM 4440</strain>
    </source>
</reference>
<dbReference type="GO" id="GO:0047407">
    <property type="term" value="F:ADP-ribosyl-[dinitrogen reductase] hydrolase activity"/>
    <property type="evidence" value="ECO:0007669"/>
    <property type="project" value="UniProtKB-EC"/>
</dbReference>